<keyword evidence="2" id="KW-0732">Signal</keyword>
<reference evidence="3" key="1">
    <citation type="submission" date="2015-10" db="EMBL/GenBank/DDBJ databases">
        <authorList>
            <person name="Gilbert D.G."/>
        </authorList>
    </citation>
    <scope>NUCLEOTIDE SEQUENCE</scope>
    <source>
        <strain evidence="3">Phyl III-seqv23</strain>
    </source>
</reference>
<organism evidence="3">
    <name type="scientific">Ralstonia solanacearum</name>
    <name type="common">Pseudomonas solanacearum</name>
    <dbReference type="NCBI Taxonomy" id="305"/>
    <lineage>
        <taxon>Bacteria</taxon>
        <taxon>Pseudomonadati</taxon>
        <taxon>Pseudomonadota</taxon>
        <taxon>Betaproteobacteria</taxon>
        <taxon>Burkholderiales</taxon>
        <taxon>Burkholderiaceae</taxon>
        <taxon>Ralstonia</taxon>
        <taxon>Ralstonia solanacearum species complex</taxon>
    </lineage>
</organism>
<accession>A0A0S4X355</accession>
<dbReference type="EMBL" id="LN899820">
    <property type="protein sequence ID" value="CUV58303.1"/>
    <property type="molecule type" value="Genomic_DNA"/>
</dbReference>
<dbReference type="AlphaFoldDB" id="A0A0S4X355"/>
<sequence>MNNKAIAAVLVAAAATVSSYASPYWTIYQMSSAMQARDADKFSRYVDYPALRESLKAQFMALMQSKMQTPEMKDNPFAGLGQMLGLAMVNTVVDTMVSPSGVMSMMAGQKPPAAPTTSTSATPPADEKPAAPKDSLKYDVSYRTWDLVEASALKDNGDKITIVLRRDGLWSWKWISITLPN</sequence>
<evidence type="ECO:0008006" key="4">
    <source>
        <dbReference type="Google" id="ProtNLM"/>
    </source>
</evidence>
<feature type="signal peptide" evidence="2">
    <location>
        <begin position="1"/>
        <end position="21"/>
    </location>
</feature>
<feature type="chain" id="PRO_5006629713" description="DUF2939 domain-containing protein" evidence="2">
    <location>
        <begin position="22"/>
        <end position="181"/>
    </location>
</feature>
<feature type="compositionally biased region" description="Low complexity" evidence="1">
    <location>
        <begin position="115"/>
        <end position="124"/>
    </location>
</feature>
<dbReference type="InterPro" id="IPR021330">
    <property type="entry name" value="DUF2939"/>
</dbReference>
<evidence type="ECO:0000256" key="1">
    <source>
        <dbReference type="SAM" id="MobiDB-lite"/>
    </source>
</evidence>
<proteinExistence type="predicted"/>
<evidence type="ECO:0000313" key="3">
    <source>
        <dbReference type="EMBL" id="CUV58303.1"/>
    </source>
</evidence>
<protein>
    <recommendedName>
        <fullName evidence="4">DUF2939 domain-containing protein</fullName>
    </recommendedName>
</protein>
<name>A0A0S4X355_RALSL</name>
<evidence type="ECO:0000256" key="2">
    <source>
        <dbReference type="SAM" id="SignalP"/>
    </source>
</evidence>
<gene>
    <name evidence="3" type="ORF">RUN215_v1_1890002</name>
</gene>
<feature type="compositionally biased region" description="Basic and acidic residues" evidence="1">
    <location>
        <begin position="125"/>
        <end position="134"/>
    </location>
</feature>
<dbReference type="Pfam" id="PF11159">
    <property type="entry name" value="DUF2939"/>
    <property type="match status" value="1"/>
</dbReference>
<feature type="region of interest" description="Disordered" evidence="1">
    <location>
        <begin position="105"/>
        <end position="134"/>
    </location>
</feature>